<name>A0A1J9QGM3_9EURO</name>
<proteinExistence type="predicted"/>
<dbReference type="VEuPathDB" id="FungiDB:ACJ73_01350"/>
<keyword evidence="2" id="KW-1185">Reference proteome</keyword>
<gene>
    <name evidence="1" type="ORF">ACJ73_01350</name>
</gene>
<dbReference type="OrthoDB" id="4177236at2759"/>
<dbReference type="STRING" id="1658174.A0A1J9QGM3"/>
<comment type="caution">
    <text evidence="1">The sequence shown here is derived from an EMBL/GenBank/DDBJ whole genome shotgun (WGS) entry which is preliminary data.</text>
</comment>
<organism evidence="1 2">
    <name type="scientific">Blastomyces percursus</name>
    <dbReference type="NCBI Taxonomy" id="1658174"/>
    <lineage>
        <taxon>Eukaryota</taxon>
        <taxon>Fungi</taxon>
        <taxon>Dikarya</taxon>
        <taxon>Ascomycota</taxon>
        <taxon>Pezizomycotina</taxon>
        <taxon>Eurotiomycetes</taxon>
        <taxon>Eurotiomycetidae</taxon>
        <taxon>Onygenales</taxon>
        <taxon>Ajellomycetaceae</taxon>
        <taxon>Blastomyces</taxon>
    </lineage>
</organism>
<accession>A0A1J9QGM3</accession>
<reference evidence="1 2" key="1">
    <citation type="submission" date="2015-08" db="EMBL/GenBank/DDBJ databases">
        <title>Emmonsia species relationships and genome sequence.</title>
        <authorList>
            <person name="Cuomo C.A."/>
            <person name="Schwartz I.S."/>
            <person name="Kenyon C."/>
            <person name="De Hoog G.S."/>
            <person name="Govender N.P."/>
            <person name="Botha A."/>
            <person name="Moreno L."/>
            <person name="De Vries M."/>
            <person name="Munoz J.F."/>
            <person name="Stielow J.B."/>
        </authorList>
    </citation>
    <scope>NUCLEOTIDE SEQUENCE [LARGE SCALE GENOMIC DNA]</scope>
    <source>
        <strain evidence="1 2">EI222</strain>
    </source>
</reference>
<sequence>MSLCDEVWEGLYALYSNSQTCQNYIVMEHVADETLAKLWASVCAEKDSIVVKLCGYYEELRQLPSPGYYGSIDK</sequence>
<protein>
    <submittedName>
        <fullName evidence="1">Uncharacterized protein</fullName>
    </submittedName>
</protein>
<dbReference type="EMBL" id="LGTZ01000121">
    <property type="protein sequence ID" value="OJD27250.1"/>
    <property type="molecule type" value="Genomic_DNA"/>
</dbReference>
<evidence type="ECO:0000313" key="1">
    <source>
        <dbReference type="EMBL" id="OJD27250.1"/>
    </source>
</evidence>
<evidence type="ECO:0000313" key="2">
    <source>
        <dbReference type="Proteomes" id="UP000242791"/>
    </source>
</evidence>
<dbReference type="AlphaFoldDB" id="A0A1J9QGM3"/>
<dbReference type="Proteomes" id="UP000242791">
    <property type="component" value="Unassembled WGS sequence"/>
</dbReference>